<feature type="domain" description="ABC transporter" evidence="8">
    <location>
        <begin position="357"/>
        <end position="573"/>
    </location>
</feature>
<evidence type="ECO:0000256" key="1">
    <source>
        <dbReference type="ARBA" id="ARBA00004651"/>
    </source>
</evidence>
<evidence type="ECO:0000256" key="5">
    <source>
        <dbReference type="ARBA" id="ARBA00022989"/>
    </source>
</evidence>
<dbReference type="AlphaFoldDB" id="A0AAP4B9J0"/>
<dbReference type="GO" id="GO:0034040">
    <property type="term" value="F:ATPase-coupled lipid transmembrane transporter activity"/>
    <property type="evidence" value="ECO:0007669"/>
    <property type="project" value="TreeGrafter"/>
</dbReference>
<dbReference type="InterPro" id="IPR003439">
    <property type="entry name" value="ABC_transporter-like_ATP-bd"/>
</dbReference>
<dbReference type="PROSITE" id="PS50893">
    <property type="entry name" value="ABC_TRANSPORTER_2"/>
    <property type="match status" value="1"/>
</dbReference>
<dbReference type="RefSeq" id="WP_283230082.1">
    <property type="nucleotide sequence ID" value="NZ_JASGBQ010000003.1"/>
</dbReference>
<dbReference type="GO" id="GO:0005886">
    <property type="term" value="C:plasma membrane"/>
    <property type="evidence" value="ECO:0007669"/>
    <property type="project" value="UniProtKB-SubCell"/>
</dbReference>
<feature type="transmembrane region" description="Helical" evidence="7">
    <location>
        <begin position="178"/>
        <end position="195"/>
    </location>
</feature>
<evidence type="ECO:0000256" key="6">
    <source>
        <dbReference type="ARBA" id="ARBA00023136"/>
    </source>
</evidence>
<evidence type="ECO:0000313" key="11">
    <source>
        <dbReference type="Proteomes" id="UP001300383"/>
    </source>
</evidence>
<dbReference type="Pfam" id="PF00005">
    <property type="entry name" value="ABC_tran"/>
    <property type="match status" value="1"/>
</dbReference>
<keyword evidence="11" id="KW-1185">Reference proteome</keyword>
<dbReference type="PANTHER" id="PTHR24221">
    <property type="entry name" value="ATP-BINDING CASSETTE SUB-FAMILY B"/>
    <property type="match status" value="1"/>
</dbReference>
<keyword evidence="5 7" id="KW-1133">Transmembrane helix</keyword>
<protein>
    <submittedName>
        <fullName evidence="10">ABC transporter ATP-binding protein</fullName>
    </submittedName>
</protein>
<dbReference type="PANTHER" id="PTHR24221:SF654">
    <property type="entry name" value="ATP-BINDING CASSETTE SUB-FAMILY B MEMBER 6"/>
    <property type="match status" value="1"/>
</dbReference>
<dbReference type="InterPro" id="IPR003593">
    <property type="entry name" value="AAA+_ATPase"/>
</dbReference>
<evidence type="ECO:0000256" key="4">
    <source>
        <dbReference type="ARBA" id="ARBA00022840"/>
    </source>
</evidence>
<dbReference type="SMART" id="SM00382">
    <property type="entry name" value="AAA"/>
    <property type="match status" value="1"/>
</dbReference>
<keyword evidence="6 7" id="KW-0472">Membrane</keyword>
<dbReference type="CDD" id="cd07346">
    <property type="entry name" value="ABC_6TM_exporters"/>
    <property type="match status" value="1"/>
</dbReference>
<feature type="domain" description="ABC transmembrane type-1" evidence="9">
    <location>
        <begin position="41"/>
        <end position="319"/>
    </location>
</feature>
<feature type="transmembrane region" description="Helical" evidence="7">
    <location>
        <begin position="155"/>
        <end position="172"/>
    </location>
</feature>
<dbReference type="SUPFAM" id="SSF52540">
    <property type="entry name" value="P-loop containing nucleoside triphosphate hydrolases"/>
    <property type="match status" value="1"/>
</dbReference>
<feature type="transmembrane region" description="Helical" evidence="7">
    <location>
        <begin position="33"/>
        <end position="53"/>
    </location>
</feature>
<name>A0AAP4B9J0_9FIRM</name>
<comment type="subcellular location">
    <subcellularLocation>
        <location evidence="1">Cell membrane</location>
        <topology evidence="1">Multi-pass membrane protein</topology>
    </subcellularLocation>
</comment>
<feature type="transmembrane region" description="Helical" evidence="7">
    <location>
        <begin position="256"/>
        <end position="274"/>
    </location>
</feature>
<dbReference type="InterPro" id="IPR011527">
    <property type="entry name" value="ABC1_TM_dom"/>
</dbReference>
<comment type="caution">
    <text evidence="10">The sequence shown here is derived from an EMBL/GenBank/DDBJ whole genome shotgun (WGS) entry which is preliminary data.</text>
</comment>
<dbReference type="SUPFAM" id="SSF90123">
    <property type="entry name" value="ABC transporter transmembrane region"/>
    <property type="match status" value="1"/>
</dbReference>
<evidence type="ECO:0000256" key="7">
    <source>
        <dbReference type="SAM" id="Phobius"/>
    </source>
</evidence>
<dbReference type="InterPro" id="IPR039421">
    <property type="entry name" value="Type_1_exporter"/>
</dbReference>
<reference evidence="10 11" key="1">
    <citation type="submission" date="2023-05" db="EMBL/GenBank/DDBJ databases">
        <title>[ruminococcus] sp. nov., isolated from a pig farm feces dump.</title>
        <authorList>
            <person name="Chang Y.-H."/>
        </authorList>
    </citation>
    <scope>NUCLEOTIDE SEQUENCE [LARGE SCALE GENOMIC DNA]</scope>
    <source>
        <strain evidence="10 11">YH-rum2234</strain>
    </source>
</reference>
<dbReference type="EMBL" id="JASGBQ010000003">
    <property type="protein sequence ID" value="MDI9241575.1"/>
    <property type="molecule type" value="Genomic_DNA"/>
</dbReference>
<accession>A0AAP4B9J0</accession>
<dbReference type="GO" id="GO:0140359">
    <property type="term" value="F:ABC-type transporter activity"/>
    <property type="evidence" value="ECO:0007669"/>
    <property type="project" value="InterPro"/>
</dbReference>
<evidence type="ECO:0000256" key="3">
    <source>
        <dbReference type="ARBA" id="ARBA00022741"/>
    </source>
</evidence>
<dbReference type="PROSITE" id="PS50929">
    <property type="entry name" value="ABC_TM1F"/>
    <property type="match status" value="1"/>
</dbReference>
<keyword evidence="2 7" id="KW-0812">Transmembrane</keyword>
<dbReference type="Pfam" id="PF00664">
    <property type="entry name" value="ABC_membrane"/>
    <property type="match status" value="1"/>
</dbReference>
<proteinExistence type="predicted"/>
<gene>
    <name evidence="10" type="ORF">QJ036_03665</name>
</gene>
<evidence type="ECO:0000313" key="10">
    <source>
        <dbReference type="EMBL" id="MDI9241575.1"/>
    </source>
</evidence>
<dbReference type="Gene3D" id="3.40.50.300">
    <property type="entry name" value="P-loop containing nucleotide triphosphate hydrolases"/>
    <property type="match status" value="1"/>
</dbReference>
<dbReference type="GO" id="GO:0016887">
    <property type="term" value="F:ATP hydrolysis activity"/>
    <property type="evidence" value="ECO:0007669"/>
    <property type="project" value="InterPro"/>
</dbReference>
<keyword evidence="4 10" id="KW-0067">ATP-binding</keyword>
<feature type="transmembrane region" description="Helical" evidence="7">
    <location>
        <begin position="73"/>
        <end position="94"/>
    </location>
</feature>
<dbReference type="Proteomes" id="UP001300383">
    <property type="component" value="Unassembled WGS sequence"/>
</dbReference>
<dbReference type="Gene3D" id="1.20.1560.10">
    <property type="entry name" value="ABC transporter type 1, transmembrane domain"/>
    <property type="match status" value="1"/>
</dbReference>
<dbReference type="GO" id="GO:0005524">
    <property type="term" value="F:ATP binding"/>
    <property type="evidence" value="ECO:0007669"/>
    <property type="project" value="UniProtKB-KW"/>
</dbReference>
<evidence type="ECO:0000256" key="2">
    <source>
        <dbReference type="ARBA" id="ARBA00022692"/>
    </source>
</evidence>
<sequence length="574" mass="64231">MGMIRKAFGKIREGYLKEMYKEAKWMYQYTKRYWASICFYIAAGIFSTCMSLGGSVVSKYLIDAVTGVQRSRIGLMAAVIVFMALGNIISKAVISRISARINVEVQNELQADIFDKVIDTDWESLHEFRSGDLLNRLNSDVSTVAGSVIGWIPNLITRMIQFLGAFGIIFYYDPVMAFIALLSAPVMVLVSGYLMKRMRRYNKEMRQISSDLMSFQNDAFQNLQTVKAFGLMSLFRDKLRKLQQHYKNKMLEYNRFSVYTSSFMSIVGMVVSYICFGWSVYRLWSGYITTGTMIMFLQMANSLSSSFSSLVQVVPSAISATTCAGRLMAVAELEKEQILEEDAVEELEKQKKDGLSVELCRVDVTYREGNQVVCKGDFRADKGELVAIIGPSGEGKTTLIRLLLGLIYPVSGRAELIGADGVRCPVSSATRKFFGYVPQGNTVFAGTVAENMRMVKRDATDEEIIEALKAGCAYEFIEQLPQGINSSIGERGTGFSEGQAQRLAIARALLRDAPVLLLDEATSALDMEIEERVLKNIMTYGKNRTCIVTTHRPSVLTMSDHIYEIRGNTLEKVK</sequence>
<keyword evidence="3" id="KW-0547">Nucleotide-binding</keyword>
<evidence type="ECO:0000259" key="9">
    <source>
        <dbReference type="PROSITE" id="PS50929"/>
    </source>
</evidence>
<dbReference type="InterPro" id="IPR036640">
    <property type="entry name" value="ABC1_TM_sf"/>
</dbReference>
<organism evidence="10 11">
    <name type="scientific">Fusibacillus kribbianus</name>
    <dbReference type="NCBI Taxonomy" id="3044208"/>
    <lineage>
        <taxon>Bacteria</taxon>
        <taxon>Bacillati</taxon>
        <taxon>Bacillota</taxon>
        <taxon>Clostridia</taxon>
        <taxon>Lachnospirales</taxon>
        <taxon>Lachnospiraceae</taxon>
        <taxon>Fusibacillus</taxon>
    </lineage>
</organism>
<evidence type="ECO:0000259" key="8">
    <source>
        <dbReference type="PROSITE" id="PS50893"/>
    </source>
</evidence>
<dbReference type="InterPro" id="IPR027417">
    <property type="entry name" value="P-loop_NTPase"/>
</dbReference>